<name>A0A1T4V534_9FIRM</name>
<dbReference type="Gene3D" id="3.40.50.300">
    <property type="entry name" value="P-loop containing nucleotide triphosphate hydrolases"/>
    <property type="match status" value="2"/>
</dbReference>
<keyword evidence="7 9" id="KW-0234">DNA repair</keyword>
<dbReference type="GO" id="GO:0006281">
    <property type="term" value="P:DNA repair"/>
    <property type="evidence" value="ECO:0007669"/>
    <property type="project" value="UniProtKB-KW"/>
</dbReference>
<evidence type="ECO:0000313" key="13">
    <source>
        <dbReference type="Proteomes" id="UP000190814"/>
    </source>
</evidence>
<dbReference type="RefSeq" id="WP_078765068.1">
    <property type="nucleotide sequence ID" value="NZ_FUXZ01000002.1"/>
</dbReference>
<dbReference type="AlphaFoldDB" id="A0A1T4V534"/>
<dbReference type="GO" id="GO:0009432">
    <property type="term" value="P:SOS response"/>
    <property type="evidence" value="ECO:0007669"/>
    <property type="project" value="TreeGrafter"/>
</dbReference>
<gene>
    <name evidence="12" type="ORF">SAMN02745111_00176</name>
</gene>
<evidence type="ECO:0000256" key="6">
    <source>
        <dbReference type="ARBA" id="ARBA00022840"/>
    </source>
</evidence>
<dbReference type="Pfam" id="PF02463">
    <property type="entry name" value="SMC_N"/>
    <property type="match status" value="1"/>
</dbReference>
<organism evidence="12 13">
    <name type="scientific">Eubacterium uniforme</name>
    <dbReference type="NCBI Taxonomy" id="39495"/>
    <lineage>
        <taxon>Bacteria</taxon>
        <taxon>Bacillati</taxon>
        <taxon>Bacillota</taxon>
        <taxon>Clostridia</taxon>
        <taxon>Eubacteriales</taxon>
        <taxon>Eubacteriaceae</taxon>
        <taxon>Eubacterium</taxon>
    </lineage>
</organism>
<dbReference type="OrthoDB" id="9806954at2"/>
<accession>A0A1T4V534</accession>
<evidence type="ECO:0000256" key="7">
    <source>
        <dbReference type="ARBA" id="ARBA00023204"/>
    </source>
</evidence>
<keyword evidence="4" id="KW-0547">Nucleotide-binding</keyword>
<keyword evidence="10" id="KW-0175">Coiled coil</keyword>
<keyword evidence="6" id="KW-0067">ATP-binding</keyword>
<evidence type="ECO:0000256" key="3">
    <source>
        <dbReference type="ARBA" id="ARBA00021315"/>
    </source>
</evidence>
<evidence type="ECO:0000259" key="11">
    <source>
        <dbReference type="Pfam" id="PF02463"/>
    </source>
</evidence>
<feature type="domain" description="RecF/RecN/SMC N-terminal" evidence="11">
    <location>
        <begin position="6"/>
        <end position="504"/>
    </location>
</feature>
<dbReference type="GO" id="GO:0006310">
    <property type="term" value="P:DNA recombination"/>
    <property type="evidence" value="ECO:0007669"/>
    <property type="project" value="InterPro"/>
</dbReference>
<dbReference type="PANTHER" id="PTHR11059">
    <property type="entry name" value="DNA REPAIR PROTEIN RECN"/>
    <property type="match status" value="1"/>
</dbReference>
<evidence type="ECO:0000256" key="4">
    <source>
        <dbReference type="ARBA" id="ARBA00022741"/>
    </source>
</evidence>
<dbReference type="SUPFAM" id="SSF52540">
    <property type="entry name" value="P-loop containing nucleoside triphosphate hydrolases"/>
    <property type="match status" value="1"/>
</dbReference>
<feature type="coiled-coil region" evidence="10">
    <location>
        <begin position="335"/>
        <end position="362"/>
    </location>
</feature>
<dbReference type="CDD" id="cd03241">
    <property type="entry name" value="ABC_RecN"/>
    <property type="match status" value="1"/>
</dbReference>
<evidence type="ECO:0000256" key="5">
    <source>
        <dbReference type="ARBA" id="ARBA00022763"/>
    </source>
</evidence>
<keyword evidence="13" id="KW-1185">Reference proteome</keyword>
<comment type="similarity">
    <text evidence="2 9">Belongs to the RecN family.</text>
</comment>
<protein>
    <recommendedName>
        <fullName evidence="3 9">DNA repair protein RecN</fullName>
    </recommendedName>
    <alternativeName>
        <fullName evidence="8 9">Recombination protein N</fullName>
    </alternativeName>
</protein>
<comment type="function">
    <text evidence="1 9">May be involved in recombinational repair of damaged DNA.</text>
</comment>
<evidence type="ECO:0000256" key="9">
    <source>
        <dbReference type="PIRNR" id="PIRNR003128"/>
    </source>
</evidence>
<dbReference type="GO" id="GO:0005524">
    <property type="term" value="F:ATP binding"/>
    <property type="evidence" value="ECO:0007669"/>
    <property type="project" value="UniProtKB-KW"/>
</dbReference>
<dbReference type="InterPro" id="IPR027417">
    <property type="entry name" value="P-loop_NTPase"/>
</dbReference>
<evidence type="ECO:0000256" key="1">
    <source>
        <dbReference type="ARBA" id="ARBA00003618"/>
    </source>
</evidence>
<dbReference type="GO" id="GO:0043590">
    <property type="term" value="C:bacterial nucleoid"/>
    <property type="evidence" value="ECO:0007669"/>
    <property type="project" value="TreeGrafter"/>
</dbReference>
<proteinExistence type="inferred from homology"/>
<sequence>MLLSLHVKNLALIKDIDVSFEKGLNILTGETGAGKSLLLGSINIALGAKFSKDIIRNEEESALVELIFENNDSLREILSKYDIDASDDIIIVSRKINNNKSISKINGFTVTVKDLKNIMLNMLDISGQHEHQKLLSKETHLDIVDEYAKDKTKPILTKLKDLYEEYKYLQKLKDEFNIDESSKNREIDILQFETNEIDQKIFMKDEDDALEEEFKKLNSGTDICEDLNKAYSILQGDNGGVSSALEDALSYVNDAYKYDDGLSDLKDSLYELDSLCKDLTRDLYQKLEDVSVDEERLSEVSERLDEINHLKMKYGNTYESIINYLNEKKEQLDFYLDYDNRLKEHEEKIEKCKCEIISLCDKLTDIRIKTAKVLKEKITDVLLELNFLDVKFDIVVNNKDDFNAKGNNEVIFMISTNPGSDIRPINEVASGGELSRIMLAIKTVLASVDDVDTLIFDEIDSGISGITASMVAKKLCDVSKYRQVICITHLAQIAAMADLHLRIDKNVIDNNTYTTLTKLDYDESIAELMRISGNEKLTDTDKAHAVSLKQSCDEYKKGQ</sequence>
<reference evidence="12 13" key="1">
    <citation type="submission" date="2017-02" db="EMBL/GenBank/DDBJ databases">
        <authorList>
            <person name="Peterson S.W."/>
        </authorList>
    </citation>
    <scope>NUCLEOTIDE SEQUENCE [LARGE SCALE GENOMIC DNA]</scope>
    <source>
        <strain evidence="12 13">ATCC 35992</strain>
    </source>
</reference>
<dbReference type="PANTHER" id="PTHR11059:SF0">
    <property type="entry name" value="DNA REPAIR PROTEIN RECN"/>
    <property type="match status" value="1"/>
</dbReference>
<evidence type="ECO:0000313" key="12">
    <source>
        <dbReference type="EMBL" id="SKA60098.1"/>
    </source>
</evidence>
<dbReference type="Proteomes" id="UP000190814">
    <property type="component" value="Unassembled WGS sequence"/>
</dbReference>
<dbReference type="InterPro" id="IPR003395">
    <property type="entry name" value="RecF/RecN/SMC_N"/>
</dbReference>
<evidence type="ECO:0000256" key="8">
    <source>
        <dbReference type="ARBA" id="ARBA00033408"/>
    </source>
</evidence>
<dbReference type="NCBIfam" id="TIGR00634">
    <property type="entry name" value="recN"/>
    <property type="match status" value="1"/>
</dbReference>
<evidence type="ECO:0000256" key="2">
    <source>
        <dbReference type="ARBA" id="ARBA00009441"/>
    </source>
</evidence>
<dbReference type="EMBL" id="FUXZ01000002">
    <property type="protein sequence ID" value="SKA60098.1"/>
    <property type="molecule type" value="Genomic_DNA"/>
</dbReference>
<dbReference type="PIRSF" id="PIRSF003128">
    <property type="entry name" value="RecN"/>
    <property type="match status" value="1"/>
</dbReference>
<dbReference type="STRING" id="39495.SAMN02745111_00176"/>
<keyword evidence="5 9" id="KW-0227">DNA damage</keyword>
<evidence type="ECO:0000256" key="10">
    <source>
        <dbReference type="SAM" id="Coils"/>
    </source>
</evidence>
<dbReference type="InterPro" id="IPR004604">
    <property type="entry name" value="DNA_recomb/repair_RecN"/>
</dbReference>